<protein>
    <submittedName>
        <fullName evidence="3">Glycosyltransferase involved in cell wall bisynthesis</fullName>
    </submittedName>
</protein>
<feature type="domain" description="Glycosyltransferase 2-like" evidence="2">
    <location>
        <begin position="7"/>
        <end position="158"/>
    </location>
</feature>
<keyword evidence="3" id="KW-0808">Transferase</keyword>
<dbReference type="CDD" id="cd00761">
    <property type="entry name" value="Glyco_tranf_GTA_type"/>
    <property type="match status" value="1"/>
</dbReference>
<dbReference type="SUPFAM" id="SSF53448">
    <property type="entry name" value="Nucleotide-diphospho-sugar transferases"/>
    <property type="match status" value="1"/>
</dbReference>
<dbReference type="Gene3D" id="3.90.550.10">
    <property type="entry name" value="Spore Coat Polysaccharide Biosynthesis Protein SpsA, Chain A"/>
    <property type="match status" value="1"/>
</dbReference>
<proteinExistence type="predicted"/>
<dbReference type="GO" id="GO:0016758">
    <property type="term" value="F:hexosyltransferase activity"/>
    <property type="evidence" value="ECO:0007669"/>
    <property type="project" value="UniProtKB-ARBA"/>
</dbReference>
<dbReference type="Proteomes" id="UP000184386">
    <property type="component" value="Unassembled WGS sequence"/>
</dbReference>
<name>A0A1M7CVE7_9FIRM</name>
<dbReference type="PANTHER" id="PTHR22916:SF3">
    <property type="entry name" value="UDP-GLCNAC:BETAGAL BETA-1,3-N-ACETYLGLUCOSAMINYLTRANSFERASE-LIKE PROTEIN 1"/>
    <property type="match status" value="1"/>
</dbReference>
<feature type="region of interest" description="Disordered" evidence="1">
    <location>
        <begin position="310"/>
        <end position="379"/>
    </location>
</feature>
<keyword evidence="4" id="KW-1185">Reference proteome</keyword>
<sequence length="379" mass="44194">MGEPLVSIIVPLYNGEQTIERCLTSIRNQSYKNIEVLVVNDGSKDHSMKVLKKFRDSDSRFHILNKGNSGVSDSRNLGMKNAKGKYMQFVDSDDWIVKDATETLVTMAETYSCDMIITDYHRVVNHKIYIKGHIPEEGLISRREFGEYMMKAPANFYYGVMWNKFFRTDIVKSHKLKCSRDLNWCEDFLFNLEYLQYVKDVCVVKKPIYYYVKTKGSLVATQVNLRQTIRTKGILFDYYKDLYKSIDLYDENKLRIQMFYLAVARDTGKRKKSLIDTKSTEKLKKTSPLTQIFDPEFDINIITDKKADKKADKKSLNKKSEKKLSEKKSEKIFNEKKTEKKSSEKKAGKKLSENKSEKKAAKKFSEKNAEKKLSENKVE</sequence>
<evidence type="ECO:0000259" key="2">
    <source>
        <dbReference type="Pfam" id="PF00535"/>
    </source>
</evidence>
<evidence type="ECO:0000313" key="4">
    <source>
        <dbReference type="Proteomes" id="UP000184386"/>
    </source>
</evidence>
<dbReference type="PANTHER" id="PTHR22916">
    <property type="entry name" value="GLYCOSYLTRANSFERASE"/>
    <property type="match status" value="1"/>
</dbReference>
<evidence type="ECO:0000313" key="3">
    <source>
        <dbReference type="EMBL" id="SHL71308.1"/>
    </source>
</evidence>
<organism evidence="3 4">
    <name type="scientific">Anaerocolumna jejuensis DSM 15929</name>
    <dbReference type="NCBI Taxonomy" id="1121322"/>
    <lineage>
        <taxon>Bacteria</taxon>
        <taxon>Bacillati</taxon>
        <taxon>Bacillota</taxon>
        <taxon>Clostridia</taxon>
        <taxon>Lachnospirales</taxon>
        <taxon>Lachnospiraceae</taxon>
        <taxon>Anaerocolumna</taxon>
    </lineage>
</organism>
<accession>A0A1M7CVE7</accession>
<dbReference type="OrthoDB" id="1640114at2"/>
<reference evidence="3 4" key="1">
    <citation type="submission" date="2016-11" db="EMBL/GenBank/DDBJ databases">
        <authorList>
            <person name="Jaros S."/>
            <person name="Januszkiewicz K."/>
            <person name="Wedrychowicz H."/>
        </authorList>
    </citation>
    <scope>NUCLEOTIDE SEQUENCE [LARGE SCALE GENOMIC DNA]</scope>
    <source>
        <strain evidence="3 4">DSM 15929</strain>
    </source>
</reference>
<gene>
    <name evidence="3" type="ORF">SAMN02745136_05523</name>
</gene>
<dbReference type="InterPro" id="IPR029044">
    <property type="entry name" value="Nucleotide-diphossugar_trans"/>
</dbReference>
<evidence type="ECO:0000256" key="1">
    <source>
        <dbReference type="SAM" id="MobiDB-lite"/>
    </source>
</evidence>
<dbReference type="Pfam" id="PF00535">
    <property type="entry name" value="Glycos_transf_2"/>
    <property type="match status" value="1"/>
</dbReference>
<dbReference type="InterPro" id="IPR001173">
    <property type="entry name" value="Glyco_trans_2-like"/>
</dbReference>
<dbReference type="RefSeq" id="WP_073280418.1">
    <property type="nucleotide sequence ID" value="NZ_FRAC01000047.1"/>
</dbReference>
<dbReference type="STRING" id="1121322.SAMN02745136_05523"/>
<dbReference type="AlphaFoldDB" id="A0A1M7CVE7"/>
<dbReference type="EMBL" id="FRAC01000047">
    <property type="protein sequence ID" value="SHL71308.1"/>
    <property type="molecule type" value="Genomic_DNA"/>
</dbReference>